<name>A0A8B9AN63_PHODC</name>
<dbReference type="InterPro" id="IPR001471">
    <property type="entry name" value="AP2/ERF_dom"/>
</dbReference>
<dbReference type="Gene3D" id="3.30.730.10">
    <property type="entry name" value="AP2/ERF domain"/>
    <property type="match status" value="1"/>
</dbReference>
<dbReference type="GeneID" id="120112443"/>
<dbReference type="PRINTS" id="PR00367">
    <property type="entry name" value="ETHRSPELEMNT"/>
</dbReference>
<dbReference type="PANTHER" id="PTHR31190:SF473">
    <property type="entry name" value="OS05G0437100 PROTEIN"/>
    <property type="match status" value="1"/>
</dbReference>
<keyword evidence="8" id="KW-1185">Reference proteome</keyword>
<feature type="compositionally biased region" description="Low complexity" evidence="6">
    <location>
        <begin position="72"/>
        <end position="89"/>
    </location>
</feature>
<gene>
    <name evidence="10" type="primary">LOC120112443</name>
    <name evidence="9" type="synonym">LOC103704371</name>
</gene>
<evidence type="ECO:0000256" key="6">
    <source>
        <dbReference type="SAM" id="MobiDB-lite"/>
    </source>
</evidence>
<evidence type="ECO:0000313" key="8">
    <source>
        <dbReference type="Proteomes" id="UP000228380"/>
    </source>
</evidence>
<dbReference type="InterPro" id="IPR044808">
    <property type="entry name" value="ERF_plant"/>
</dbReference>
<evidence type="ECO:0000256" key="1">
    <source>
        <dbReference type="ARBA" id="ARBA00004123"/>
    </source>
</evidence>
<evidence type="ECO:0000256" key="2">
    <source>
        <dbReference type="ARBA" id="ARBA00023015"/>
    </source>
</evidence>
<proteinExistence type="predicted"/>
<protein>
    <submittedName>
        <fullName evidence="9 10">Ethylene-responsive transcription factor ERF110-like</fullName>
    </submittedName>
</protein>
<feature type="domain" description="AP2/ERF" evidence="7">
    <location>
        <begin position="160"/>
        <end position="217"/>
    </location>
</feature>
<dbReference type="GO" id="GO:0003700">
    <property type="term" value="F:DNA-binding transcription factor activity"/>
    <property type="evidence" value="ECO:0007669"/>
    <property type="project" value="InterPro"/>
</dbReference>
<dbReference type="GeneID" id="103704371"/>
<dbReference type="Pfam" id="PF00847">
    <property type="entry name" value="AP2"/>
    <property type="match status" value="1"/>
</dbReference>
<dbReference type="KEGG" id="pda:103704371"/>
<reference evidence="9 10" key="2">
    <citation type="submission" date="2025-04" db="UniProtKB">
        <authorList>
            <consortium name="RefSeq"/>
        </authorList>
    </citation>
    <scope>IDENTIFICATION</scope>
    <source>
        <tissue evidence="9 10">Young leaves</tissue>
    </source>
</reference>
<dbReference type="InterPro" id="IPR016177">
    <property type="entry name" value="DNA-bd_dom_sf"/>
</dbReference>
<comment type="subcellular location">
    <subcellularLocation>
        <location evidence="1">Nucleus</location>
    </subcellularLocation>
</comment>
<organism evidence="8 10">
    <name type="scientific">Phoenix dactylifera</name>
    <name type="common">Date palm</name>
    <dbReference type="NCBI Taxonomy" id="42345"/>
    <lineage>
        <taxon>Eukaryota</taxon>
        <taxon>Viridiplantae</taxon>
        <taxon>Streptophyta</taxon>
        <taxon>Embryophyta</taxon>
        <taxon>Tracheophyta</taxon>
        <taxon>Spermatophyta</taxon>
        <taxon>Magnoliopsida</taxon>
        <taxon>Liliopsida</taxon>
        <taxon>Arecaceae</taxon>
        <taxon>Coryphoideae</taxon>
        <taxon>Phoeniceae</taxon>
        <taxon>Phoenix</taxon>
    </lineage>
</organism>
<feature type="region of interest" description="Disordered" evidence="6">
    <location>
        <begin position="66"/>
        <end position="92"/>
    </location>
</feature>
<keyword evidence="3" id="KW-0238">DNA-binding</keyword>
<keyword evidence="5" id="KW-0539">Nucleus</keyword>
<dbReference type="OrthoDB" id="786986at2759"/>
<keyword evidence="4" id="KW-0804">Transcription</keyword>
<dbReference type="PANTHER" id="PTHR31190">
    <property type="entry name" value="DNA-BINDING DOMAIN"/>
    <property type="match status" value="1"/>
</dbReference>
<accession>A0A8B9AN63</accession>
<sequence>MCFKLANASDGSFAPAKTDEVEDEGAAAMMSSAMAQDVTLSSDHRSREMSTMVSALSHVISPEVVPAGHMGGSVSSPPSSSLSSQSWGGQRDRELPPELLMRYYHGYDQFGSYDGEALPNVAATEHSPQSLLTTIQAPAMEESSPSGYREAEREAAPRRRYRGVRQRPWGKWAAEIRDPHKAARVWLGTFDTAEAAARAYDEAALRFRGSRAKLNFPEDVRLYSTPPPAPLPISNSPATLSSDASRDYLEYSRLLQGVGDYQRLPPTSLLDQFMYSNYSSAMDSTLADGSLATHSFPTSSASSSSVFASSSSSSSISSPSYPLSYPLEETASETWVREDGSVFQRPYWTDSNQFPPPSSG</sequence>
<dbReference type="RefSeq" id="XP_008785849.1">
    <property type="nucleotide sequence ID" value="XM_008787627.4"/>
</dbReference>
<dbReference type="Proteomes" id="UP000228380">
    <property type="component" value="Chromosome 1"/>
</dbReference>
<dbReference type="FunFam" id="3.30.730.10:FF:000001">
    <property type="entry name" value="Ethylene-responsive transcription factor 2"/>
    <property type="match status" value="1"/>
</dbReference>
<dbReference type="RefSeq" id="XP_038987820.1">
    <property type="nucleotide sequence ID" value="XM_039131892.1"/>
</dbReference>
<evidence type="ECO:0000313" key="9">
    <source>
        <dbReference type="RefSeq" id="XP_008785849.1"/>
    </source>
</evidence>
<keyword evidence="2" id="KW-0805">Transcription regulation</keyword>
<dbReference type="GO" id="GO:0005634">
    <property type="term" value="C:nucleus"/>
    <property type="evidence" value="ECO:0007669"/>
    <property type="project" value="UniProtKB-SubCell"/>
</dbReference>
<evidence type="ECO:0000259" key="7">
    <source>
        <dbReference type="PROSITE" id="PS51032"/>
    </source>
</evidence>
<dbReference type="SMART" id="SM00380">
    <property type="entry name" value="AP2"/>
    <property type="match status" value="1"/>
</dbReference>
<dbReference type="InterPro" id="IPR036955">
    <property type="entry name" value="AP2/ERF_dom_sf"/>
</dbReference>
<evidence type="ECO:0000256" key="3">
    <source>
        <dbReference type="ARBA" id="ARBA00023125"/>
    </source>
</evidence>
<reference evidence="8" key="1">
    <citation type="journal article" date="2019" name="Nat. Commun.">
        <title>Genome-wide association mapping of date palm fruit traits.</title>
        <authorList>
            <person name="Hazzouri K.M."/>
            <person name="Gros-Balthazard M."/>
            <person name="Flowers J.M."/>
            <person name="Copetti D."/>
            <person name="Lemansour A."/>
            <person name="Lebrun M."/>
            <person name="Masmoudi K."/>
            <person name="Ferrand S."/>
            <person name="Dhar M.I."/>
            <person name="Fresquez Z.A."/>
            <person name="Rosas U."/>
            <person name="Zhang J."/>
            <person name="Talag J."/>
            <person name="Lee S."/>
            <person name="Kudrna D."/>
            <person name="Powell R.F."/>
            <person name="Leitch I.J."/>
            <person name="Krueger R.R."/>
            <person name="Wing R.A."/>
            <person name="Amiri K.M.A."/>
            <person name="Purugganan M.D."/>
        </authorList>
    </citation>
    <scope>NUCLEOTIDE SEQUENCE [LARGE SCALE GENOMIC DNA]</scope>
    <source>
        <strain evidence="8">cv. Khalas</strain>
    </source>
</reference>
<evidence type="ECO:0000256" key="4">
    <source>
        <dbReference type="ARBA" id="ARBA00023163"/>
    </source>
</evidence>
<dbReference type="GO" id="GO:0009873">
    <property type="term" value="P:ethylene-activated signaling pathway"/>
    <property type="evidence" value="ECO:0007669"/>
    <property type="project" value="InterPro"/>
</dbReference>
<feature type="region of interest" description="Disordered" evidence="6">
    <location>
        <begin position="1"/>
        <end position="20"/>
    </location>
</feature>
<evidence type="ECO:0000256" key="5">
    <source>
        <dbReference type="ARBA" id="ARBA00023242"/>
    </source>
</evidence>
<dbReference type="KEGG" id="pda:120112443"/>
<dbReference type="GO" id="GO:0003677">
    <property type="term" value="F:DNA binding"/>
    <property type="evidence" value="ECO:0007669"/>
    <property type="project" value="UniProtKB-KW"/>
</dbReference>
<dbReference type="CDD" id="cd00018">
    <property type="entry name" value="AP2"/>
    <property type="match status" value="1"/>
</dbReference>
<dbReference type="PROSITE" id="PS51032">
    <property type="entry name" value="AP2_ERF"/>
    <property type="match status" value="1"/>
</dbReference>
<dbReference type="AlphaFoldDB" id="A0A8B9AN63"/>
<dbReference type="SUPFAM" id="SSF54171">
    <property type="entry name" value="DNA-binding domain"/>
    <property type="match status" value="1"/>
</dbReference>
<evidence type="ECO:0000313" key="10">
    <source>
        <dbReference type="RefSeq" id="XP_038987820.1"/>
    </source>
</evidence>